<evidence type="ECO:0000313" key="2">
    <source>
        <dbReference type="Proteomes" id="UP000594464"/>
    </source>
</evidence>
<dbReference type="EMBL" id="CP048620">
    <property type="protein sequence ID" value="QPJ64425.1"/>
    <property type="molecule type" value="Genomic_DNA"/>
</dbReference>
<proteinExistence type="predicted"/>
<dbReference type="InterPro" id="IPR004347">
    <property type="entry name" value="Pup_ligase/deamidase"/>
</dbReference>
<keyword evidence="1" id="KW-0647">Proteasome</keyword>
<dbReference type="GO" id="GO:0019941">
    <property type="term" value="P:modification-dependent protein catabolic process"/>
    <property type="evidence" value="ECO:0007669"/>
    <property type="project" value="InterPro"/>
</dbReference>
<dbReference type="GO" id="GO:0005524">
    <property type="term" value="F:ATP binding"/>
    <property type="evidence" value="ECO:0007669"/>
    <property type="project" value="TreeGrafter"/>
</dbReference>
<sequence>MIEDLPPLMGIETEYGIIRENAEDSDPVEESMALLKASDALSVFGAWSYRFENSHQDLRGFRVRSLAQDEEEDEFCEQDRERPYSYHDMKCDRTLSNGARFYNDHTHPEYSTPECNDLFQLVAHDIAGEHIVARAAELRNKALGGPHVQLFKNNTDYVGHSYGTHDNYMVARDVPFESIVSALVSFLVTRQLYAGSGKVGYEGRNESFSGLQLAQRSDFIESILSIETMTQRPIINTRDESHAGKEFRRLHLILGDANMSAYATALKVGATRLALGLVAAGEAPVLELEDPVADVKKISRDLTGRASLRLKSGKTITALEVQEAFCEAAQRCYAGKSEELNWVVSEWARTLSELKHAPEKLADRIDWAIKADLFQGFMEEESLDWDDPWLKSLDLEYHNLDPERGLYRGLEQEGRVLSLFKESEISEAVDNPPQGTRAWIRGNMVRYYTNDIQSIHWTGMKLKDDSVIDLTELTDPDAVEQWMNSNKEQWIWK</sequence>
<protein>
    <submittedName>
        <fullName evidence="1">Proteasome accessory factor PafA2 family protein</fullName>
    </submittedName>
</protein>
<dbReference type="GO" id="GO:0000502">
    <property type="term" value="C:proteasome complex"/>
    <property type="evidence" value="ECO:0007669"/>
    <property type="project" value="UniProtKB-KW"/>
</dbReference>
<name>A0A7T0G2K0_9BACT</name>
<dbReference type="GO" id="GO:0010498">
    <property type="term" value="P:proteasomal protein catabolic process"/>
    <property type="evidence" value="ECO:0007669"/>
    <property type="project" value="InterPro"/>
</dbReference>
<dbReference type="Proteomes" id="UP000594464">
    <property type="component" value="Chromosome"/>
</dbReference>
<accession>A0A7T0G2K0</accession>
<dbReference type="PANTHER" id="PTHR42307:SF2">
    <property type="entry name" value="PUP DEAMIDASE_DEPUPYLASE"/>
    <property type="match status" value="1"/>
</dbReference>
<dbReference type="PANTHER" id="PTHR42307">
    <property type="entry name" value="PUP DEAMIDASE/DEPUPYLASE"/>
    <property type="match status" value="1"/>
</dbReference>
<dbReference type="AlphaFoldDB" id="A0A7T0G2K0"/>
<organism evidence="1 2">
    <name type="scientific">Candidatus Nitrohelix vancouverensis</name>
    <dbReference type="NCBI Taxonomy" id="2705534"/>
    <lineage>
        <taxon>Bacteria</taxon>
        <taxon>Pseudomonadati</taxon>
        <taxon>Nitrospinota/Tectimicrobiota group</taxon>
        <taxon>Nitrospinota</taxon>
        <taxon>Nitrospinia</taxon>
        <taxon>Nitrospinales</taxon>
        <taxon>Nitrospinaceae</taxon>
        <taxon>Candidatus Nitrohelix</taxon>
    </lineage>
</organism>
<gene>
    <name evidence="1" type="ORF">G3M78_03030</name>
</gene>
<dbReference type="Pfam" id="PF03136">
    <property type="entry name" value="Pup_ligase"/>
    <property type="match status" value="1"/>
</dbReference>
<dbReference type="KEGG" id="nva:G3M78_03030"/>
<dbReference type="GO" id="GO:0070490">
    <property type="term" value="P:protein pupylation"/>
    <property type="evidence" value="ECO:0007669"/>
    <property type="project" value="TreeGrafter"/>
</dbReference>
<evidence type="ECO:0000313" key="1">
    <source>
        <dbReference type="EMBL" id="QPJ64425.1"/>
    </source>
</evidence>
<reference evidence="2" key="1">
    <citation type="submission" date="2020-02" db="EMBL/GenBank/DDBJ databases">
        <title>Genomic and physiological characterization of two novel Nitrospinaceae genera.</title>
        <authorList>
            <person name="Mueller A.J."/>
            <person name="Jung M.-Y."/>
            <person name="Strachan C.R."/>
            <person name="Herbold C.W."/>
            <person name="Kirkegaard R.H."/>
            <person name="Daims H."/>
        </authorList>
    </citation>
    <scope>NUCLEOTIDE SEQUENCE [LARGE SCALE GENOMIC DNA]</scope>
</reference>